<organism evidence="1 2">
    <name type="scientific">Arcanobacterium wilhelmae</name>
    <dbReference type="NCBI Taxonomy" id="1803177"/>
    <lineage>
        <taxon>Bacteria</taxon>
        <taxon>Bacillati</taxon>
        <taxon>Actinomycetota</taxon>
        <taxon>Actinomycetes</taxon>
        <taxon>Actinomycetales</taxon>
        <taxon>Actinomycetaceae</taxon>
        <taxon>Arcanobacterium</taxon>
    </lineage>
</organism>
<dbReference type="Gene3D" id="2.30.110.10">
    <property type="entry name" value="Electron Transport, Fmn-binding Protein, Chain A"/>
    <property type="match status" value="1"/>
</dbReference>
<evidence type="ECO:0000313" key="2">
    <source>
        <dbReference type="Proteomes" id="UP001235966"/>
    </source>
</evidence>
<dbReference type="RefSeq" id="WP_307014547.1">
    <property type="nucleotide sequence ID" value="NZ_JAUSQW010000001.1"/>
</dbReference>
<reference evidence="1 2" key="1">
    <citation type="submission" date="2023-07" db="EMBL/GenBank/DDBJ databases">
        <title>Sequencing the genomes of 1000 actinobacteria strains.</title>
        <authorList>
            <person name="Klenk H.-P."/>
        </authorList>
    </citation>
    <scope>NUCLEOTIDE SEQUENCE [LARGE SCALE GENOMIC DNA]</scope>
    <source>
        <strain evidence="1 2">DSM 102162</strain>
    </source>
</reference>
<dbReference type="InterPro" id="IPR007396">
    <property type="entry name" value="TR_PAI2-type"/>
</dbReference>
<dbReference type="Proteomes" id="UP001235966">
    <property type="component" value="Unassembled WGS sequence"/>
</dbReference>
<dbReference type="Pfam" id="PF04299">
    <property type="entry name" value="FMN_bind_2"/>
    <property type="match status" value="1"/>
</dbReference>
<dbReference type="EMBL" id="JAUSQW010000001">
    <property type="protein sequence ID" value="MDP9801108.1"/>
    <property type="molecule type" value="Genomic_DNA"/>
</dbReference>
<protein>
    <submittedName>
        <fullName evidence="1">FMN-binding regulatory protein PaiB</fullName>
    </submittedName>
</protein>
<evidence type="ECO:0000313" key="1">
    <source>
        <dbReference type="EMBL" id="MDP9801108.1"/>
    </source>
</evidence>
<proteinExistence type="predicted"/>
<sequence length="232" mass="25643">MARQHEIDRETSLEFARSVAIGQWVSHGEAGLNATILPFSLEERGGRLFAQAHFNRVNRQWADDGEAMVIVTGPVAHVSALDFPPQPAGARMPTVPTLNYVTVHLKGRFVVRDDDAFKLAHMRRIVEHFEPQWRMEQVDEALLRHALRANVGVELEVCEVVGKAKLSQNLSPEALRTTIDNLRARDPQASGVADLMEDIALPWAVARDGRIENVRVTGAATPPVSGSSTFIE</sequence>
<gene>
    <name evidence="1" type="ORF">J2S49_001184</name>
</gene>
<dbReference type="PANTHER" id="PTHR35802:SF1">
    <property type="entry name" value="PROTEASE SYNTHASE AND SPORULATION PROTEIN PAI 2"/>
    <property type="match status" value="1"/>
</dbReference>
<comment type="caution">
    <text evidence="1">The sequence shown here is derived from an EMBL/GenBank/DDBJ whole genome shotgun (WGS) entry which is preliminary data.</text>
</comment>
<name>A0ABT9NC81_9ACTO</name>
<dbReference type="SUPFAM" id="SSF50475">
    <property type="entry name" value="FMN-binding split barrel"/>
    <property type="match status" value="1"/>
</dbReference>
<dbReference type="InterPro" id="IPR012349">
    <property type="entry name" value="Split_barrel_FMN-bd"/>
</dbReference>
<accession>A0ABT9NC81</accession>
<keyword evidence="2" id="KW-1185">Reference proteome</keyword>
<dbReference type="PANTHER" id="PTHR35802">
    <property type="entry name" value="PROTEASE SYNTHASE AND SPORULATION PROTEIN PAI 2"/>
    <property type="match status" value="1"/>
</dbReference>